<sequence>MKIIKSALFVAAMFTLAFSCQSKKTESEQTAQDTATVVESETIVSGDSMEVITDSAKIVMPDSIKK</sequence>
<feature type="signal peptide" evidence="1">
    <location>
        <begin position="1"/>
        <end position="17"/>
    </location>
</feature>
<evidence type="ECO:0000256" key="1">
    <source>
        <dbReference type="SAM" id="SignalP"/>
    </source>
</evidence>
<keyword evidence="1" id="KW-0732">Signal</keyword>
<organism evidence="2 3">
    <name type="scientific">Spirosoma liriopis</name>
    <dbReference type="NCBI Taxonomy" id="2937440"/>
    <lineage>
        <taxon>Bacteria</taxon>
        <taxon>Pseudomonadati</taxon>
        <taxon>Bacteroidota</taxon>
        <taxon>Cytophagia</taxon>
        <taxon>Cytophagales</taxon>
        <taxon>Cytophagaceae</taxon>
        <taxon>Spirosoma</taxon>
    </lineage>
</organism>
<keyword evidence="3" id="KW-1185">Reference proteome</keyword>
<dbReference type="Proteomes" id="UP001202180">
    <property type="component" value="Unassembled WGS sequence"/>
</dbReference>
<dbReference type="RefSeq" id="WP_232563129.1">
    <property type="nucleotide sequence ID" value="NZ_JALPRF010000004.1"/>
</dbReference>
<accession>A0ABT0HRR8</accession>
<evidence type="ECO:0000313" key="2">
    <source>
        <dbReference type="EMBL" id="MCK8494832.1"/>
    </source>
</evidence>
<gene>
    <name evidence="2" type="ORF">M0L20_23385</name>
</gene>
<evidence type="ECO:0000313" key="3">
    <source>
        <dbReference type="Proteomes" id="UP001202180"/>
    </source>
</evidence>
<comment type="caution">
    <text evidence="2">The sequence shown here is derived from an EMBL/GenBank/DDBJ whole genome shotgun (WGS) entry which is preliminary data.</text>
</comment>
<dbReference type="EMBL" id="JALPRF010000004">
    <property type="protein sequence ID" value="MCK8494832.1"/>
    <property type="molecule type" value="Genomic_DNA"/>
</dbReference>
<feature type="chain" id="PRO_5046152924" evidence="1">
    <location>
        <begin position="18"/>
        <end position="66"/>
    </location>
</feature>
<proteinExistence type="predicted"/>
<reference evidence="2 3" key="1">
    <citation type="submission" date="2022-04" db="EMBL/GenBank/DDBJ databases">
        <title>Spirosoma sp. strain RP8 genome sequencing and assembly.</title>
        <authorList>
            <person name="Jung Y."/>
        </authorList>
    </citation>
    <scope>NUCLEOTIDE SEQUENCE [LARGE SCALE GENOMIC DNA]</scope>
    <source>
        <strain evidence="2 3">RP8</strain>
    </source>
</reference>
<protein>
    <submittedName>
        <fullName evidence="2">Uncharacterized protein</fullName>
    </submittedName>
</protein>
<dbReference type="PROSITE" id="PS51257">
    <property type="entry name" value="PROKAR_LIPOPROTEIN"/>
    <property type="match status" value="1"/>
</dbReference>
<name>A0ABT0HRR8_9BACT</name>